<feature type="region of interest" description="Disordered" evidence="1">
    <location>
        <begin position="323"/>
        <end position="380"/>
    </location>
</feature>
<dbReference type="EMBL" id="BFAA01039701">
    <property type="protein sequence ID" value="GCB83852.1"/>
    <property type="molecule type" value="Genomic_DNA"/>
</dbReference>
<dbReference type="PANTHER" id="PTHR47050:SF2">
    <property type="entry name" value="TETRATRICOPEPTIDE REPEAT PROTEIN 24"/>
    <property type="match status" value="1"/>
</dbReference>
<dbReference type="SMART" id="SM00028">
    <property type="entry name" value="TPR"/>
    <property type="match status" value="3"/>
</dbReference>
<dbReference type="AlphaFoldDB" id="A0A401QET0"/>
<gene>
    <name evidence="2" type="ORF">scyTo_0024120</name>
</gene>
<dbReference type="Gene3D" id="1.25.40.10">
    <property type="entry name" value="Tetratricopeptide repeat domain"/>
    <property type="match status" value="2"/>
</dbReference>
<dbReference type="Pfam" id="PF14938">
    <property type="entry name" value="SNAP"/>
    <property type="match status" value="1"/>
</dbReference>
<keyword evidence="3" id="KW-1185">Reference proteome</keyword>
<sequence>MSSDVATPTELASAGLAQPENKRKCARSKRRQDGGEAAEGDQDPLETQAEIESLTRAGSQSLARDCTEEALAAFKKAFLVSLDVREQWVQRACAFNLGAAYVASGRPEKGLNFLLRSQPATGGEREGDLHFNLGLAREGLGDLPRAMEHYQQALGHYRGGQAQGEADTFMKLASCQARVGEAAQAGRCFQRAGRAYRQAGSPDLAAVALNEAACHMLRCQRFSAREIAEVLYECRTVCGNIQNKALLGKLYNDVGLSYAQVKIFQQAAECFELALPHCRRGSSEQRKEAVVLQNLGAVYNTMGGYSRALGFHQSAATLHGEERGNGRALGVGGGGQGGIRAPPPPADLSQGQGSTVGEGRCQGEVRGGEGVWTGDPDRLK</sequence>
<evidence type="ECO:0000256" key="1">
    <source>
        <dbReference type="SAM" id="MobiDB-lite"/>
    </source>
</evidence>
<feature type="region of interest" description="Disordered" evidence="1">
    <location>
        <begin position="1"/>
        <end position="46"/>
    </location>
</feature>
<name>A0A401QET0_SCYTO</name>
<feature type="compositionally biased region" description="Gly residues" evidence="1">
    <location>
        <begin position="327"/>
        <end position="338"/>
    </location>
</feature>
<organism evidence="2 3">
    <name type="scientific">Scyliorhinus torazame</name>
    <name type="common">Cloudy catshark</name>
    <name type="synonym">Catulus torazame</name>
    <dbReference type="NCBI Taxonomy" id="75743"/>
    <lineage>
        <taxon>Eukaryota</taxon>
        <taxon>Metazoa</taxon>
        <taxon>Chordata</taxon>
        <taxon>Craniata</taxon>
        <taxon>Vertebrata</taxon>
        <taxon>Chondrichthyes</taxon>
        <taxon>Elasmobranchii</taxon>
        <taxon>Galeomorphii</taxon>
        <taxon>Galeoidea</taxon>
        <taxon>Carcharhiniformes</taxon>
        <taxon>Scyliorhinidae</taxon>
        <taxon>Scyliorhinus</taxon>
    </lineage>
</organism>
<protein>
    <recommendedName>
        <fullName evidence="4">Tetratricopeptide repeat protein 24</fullName>
    </recommendedName>
</protein>
<dbReference type="PANTHER" id="PTHR47050">
    <property type="entry name" value="TETRATRICOPEPTIDE REPEAT PROTEIN 24"/>
    <property type="match status" value="1"/>
</dbReference>
<reference evidence="2 3" key="1">
    <citation type="journal article" date="2018" name="Nat. Ecol. Evol.">
        <title>Shark genomes provide insights into elasmobranch evolution and the origin of vertebrates.</title>
        <authorList>
            <person name="Hara Y"/>
            <person name="Yamaguchi K"/>
            <person name="Onimaru K"/>
            <person name="Kadota M"/>
            <person name="Koyanagi M"/>
            <person name="Keeley SD"/>
            <person name="Tatsumi K"/>
            <person name="Tanaka K"/>
            <person name="Motone F"/>
            <person name="Kageyama Y"/>
            <person name="Nozu R"/>
            <person name="Adachi N"/>
            <person name="Nishimura O"/>
            <person name="Nakagawa R"/>
            <person name="Tanegashima C"/>
            <person name="Kiyatake I"/>
            <person name="Matsumoto R"/>
            <person name="Murakumo K"/>
            <person name="Nishida K"/>
            <person name="Terakita A"/>
            <person name="Kuratani S"/>
            <person name="Sato K"/>
            <person name="Hyodo S Kuraku.S."/>
        </authorList>
    </citation>
    <scope>NUCLEOTIDE SEQUENCE [LARGE SCALE GENOMIC DNA]</scope>
</reference>
<accession>A0A401QET0</accession>
<dbReference type="STRING" id="75743.A0A401QET0"/>
<dbReference type="OMA" id="NHLGLHY"/>
<dbReference type="Proteomes" id="UP000288216">
    <property type="component" value="Unassembled WGS sequence"/>
</dbReference>
<dbReference type="OrthoDB" id="9991614at2759"/>
<evidence type="ECO:0000313" key="2">
    <source>
        <dbReference type="EMBL" id="GCB83852.1"/>
    </source>
</evidence>
<proteinExistence type="predicted"/>
<evidence type="ECO:0008006" key="4">
    <source>
        <dbReference type="Google" id="ProtNLM"/>
    </source>
</evidence>
<dbReference type="InterPro" id="IPR019734">
    <property type="entry name" value="TPR_rpt"/>
</dbReference>
<evidence type="ECO:0000313" key="3">
    <source>
        <dbReference type="Proteomes" id="UP000288216"/>
    </source>
</evidence>
<dbReference type="SUPFAM" id="SSF48452">
    <property type="entry name" value="TPR-like"/>
    <property type="match status" value="2"/>
</dbReference>
<dbReference type="InterPro" id="IPR011990">
    <property type="entry name" value="TPR-like_helical_dom_sf"/>
</dbReference>
<comment type="caution">
    <text evidence="2">The sequence shown here is derived from an EMBL/GenBank/DDBJ whole genome shotgun (WGS) entry which is preliminary data.</text>
</comment>
<dbReference type="InterPro" id="IPR024812">
    <property type="entry name" value="TPR_24"/>
</dbReference>